<proteinExistence type="predicted"/>
<dbReference type="SUPFAM" id="SSF50729">
    <property type="entry name" value="PH domain-like"/>
    <property type="match status" value="1"/>
</dbReference>
<keyword evidence="2" id="KW-0040">ANK repeat</keyword>
<dbReference type="PANTHER" id="PTHR24174">
    <property type="entry name" value="ANKYRIN REPEAT AND STERILE ALPHA MOTIF DOMAIN-CONTAINING PROTEIN 1"/>
    <property type="match status" value="1"/>
</dbReference>
<protein>
    <submittedName>
        <fullName evidence="5">Phosphotyrosine interaction domain (PTB/PID)</fullName>
    </submittedName>
</protein>
<dbReference type="InterPro" id="IPR033635">
    <property type="entry name" value="ANKS1/Caskin"/>
</dbReference>
<dbReference type="InterPro" id="IPR011993">
    <property type="entry name" value="PH-like_dom_sf"/>
</dbReference>
<comment type="caution">
    <text evidence="5">The sequence shown here is derived from an EMBL/GenBank/DDBJ whole genome shotgun (WGS) entry which is preliminary data.</text>
</comment>
<feature type="region of interest" description="Disordered" evidence="3">
    <location>
        <begin position="1"/>
        <end position="39"/>
    </location>
</feature>
<dbReference type="Pfam" id="PF00640">
    <property type="entry name" value="PID"/>
    <property type="match status" value="1"/>
</dbReference>
<keyword evidence="6" id="KW-1185">Reference proteome</keyword>
<dbReference type="Proteomes" id="UP001458880">
    <property type="component" value="Unassembled WGS sequence"/>
</dbReference>
<organism evidence="5 6">
    <name type="scientific">Popillia japonica</name>
    <name type="common">Japanese beetle</name>
    <dbReference type="NCBI Taxonomy" id="7064"/>
    <lineage>
        <taxon>Eukaryota</taxon>
        <taxon>Metazoa</taxon>
        <taxon>Ecdysozoa</taxon>
        <taxon>Arthropoda</taxon>
        <taxon>Hexapoda</taxon>
        <taxon>Insecta</taxon>
        <taxon>Pterygota</taxon>
        <taxon>Neoptera</taxon>
        <taxon>Endopterygota</taxon>
        <taxon>Coleoptera</taxon>
        <taxon>Polyphaga</taxon>
        <taxon>Scarabaeiformia</taxon>
        <taxon>Scarabaeidae</taxon>
        <taxon>Rutelinae</taxon>
        <taxon>Popillia</taxon>
    </lineage>
</organism>
<evidence type="ECO:0000256" key="3">
    <source>
        <dbReference type="SAM" id="MobiDB-lite"/>
    </source>
</evidence>
<dbReference type="AlphaFoldDB" id="A0AAW1MIP8"/>
<evidence type="ECO:0000313" key="5">
    <source>
        <dbReference type="EMBL" id="KAK9746165.1"/>
    </source>
</evidence>
<dbReference type="GO" id="GO:0005829">
    <property type="term" value="C:cytosol"/>
    <property type="evidence" value="ECO:0007669"/>
    <property type="project" value="TreeGrafter"/>
</dbReference>
<evidence type="ECO:0000256" key="2">
    <source>
        <dbReference type="ARBA" id="ARBA00023043"/>
    </source>
</evidence>
<dbReference type="InterPro" id="IPR006020">
    <property type="entry name" value="PTB/PI_dom"/>
</dbReference>
<dbReference type="CDD" id="cd01274">
    <property type="entry name" value="PTB_Anks"/>
    <property type="match status" value="1"/>
</dbReference>
<evidence type="ECO:0000256" key="1">
    <source>
        <dbReference type="ARBA" id="ARBA00022737"/>
    </source>
</evidence>
<dbReference type="EMBL" id="JASPKY010000041">
    <property type="protein sequence ID" value="KAK9746165.1"/>
    <property type="molecule type" value="Genomic_DNA"/>
</dbReference>
<reference evidence="5 6" key="1">
    <citation type="journal article" date="2024" name="BMC Genomics">
        <title>De novo assembly and annotation of Popillia japonica's genome with initial clues to its potential as an invasive pest.</title>
        <authorList>
            <person name="Cucini C."/>
            <person name="Boschi S."/>
            <person name="Funari R."/>
            <person name="Cardaioli E."/>
            <person name="Iannotti N."/>
            <person name="Marturano G."/>
            <person name="Paoli F."/>
            <person name="Bruttini M."/>
            <person name="Carapelli A."/>
            <person name="Frati F."/>
            <person name="Nardi F."/>
        </authorList>
    </citation>
    <scope>NUCLEOTIDE SEQUENCE [LARGE SCALE GENOMIC DNA]</scope>
    <source>
        <strain evidence="5">DMR45628</strain>
    </source>
</reference>
<feature type="domain" description="PID" evidence="4">
    <location>
        <begin position="70"/>
        <end position="194"/>
    </location>
</feature>
<dbReference type="Gene3D" id="2.30.29.30">
    <property type="entry name" value="Pleckstrin-homology domain (PH domain)/Phosphotyrosine-binding domain (PTB)"/>
    <property type="match status" value="1"/>
</dbReference>
<dbReference type="SMART" id="SM00462">
    <property type="entry name" value="PTB"/>
    <property type="match status" value="1"/>
</dbReference>
<keyword evidence="1" id="KW-0677">Repeat</keyword>
<accession>A0AAW1MIP8</accession>
<dbReference type="PANTHER" id="PTHR24174:SF1">
    <property type="entry name" value="IP14385P"/>
    <property type="match status" value="1"/>
</dbReference>
<feature type="compositionally biased region" description="Polar residues" evidence="3">
    <location>
        <begin position="1"/>
        <end position="15"/>
    </location>
</feature>
<evidence type="ECO:0000313" key="6">
    <source>
        <dbReference type="Proteomes" id="UP001458880"/>
    </source>
</evidence>
<gene>
    <name evidence="5" type="ORF">QE152_g6229</name>
</gene>
<feature type="region of interest" description="Disordered" evidence="3">
    <location>
        <begin position="199"/>
        <end position="223"/>
    </location>
</feature>
<name>A0AAW1MIP8_POPJA</name>
<dbReference type="PROSITE" id="PS01179">
    <property type="entry name" value="PID"/>
    <property type="match status" value="1"/>
</dbReference>
<sequence>MHSPSSHSANSNTGTIRHRHKKSRPAPPPPVTTNKVEEKKMSTAEISVGGANSIKAQWRHQPILLITGVVKYGVNYLGSTIIKEFKGTESTKKSIQKIRKTTDRTSQEIILSISYRGLKFINPLSKESICEHEIRNVHCACQDPESRLYFAYITKDSNDYYCHIFSTNTAEQATDIILTLGQAFELAYQMALREQVTSKTKSNKDSYKPAVSPGSISSHSRDFKDGSVSKTDLKLNGHPLKMKPLTLSIAAECIIDTQTQKTPTKTNFSDSET</sequence>
<evidence type="ECO:0000259" key="4">
    <source>
        <dbReference type="PROSITE" id="PS01179"/>
    </source>
</evidence>